<comment type="caution">
    <text evidence="2">The sequence shown here is derived from an EMBL/GenBank/DDBJ whole genome shotgun (WGS) entry which is preliminary data.</text>
</comment>
<proteinExistence type="predicted"/>
<gene>
    <name evidence="2" type="ORF">JIN85_09665</name>
</gene>
<organism evidence="2 3">
    <name type="scientific">Luteolibacter pohnpeiensis</name>
    <dbReference type="NCBI Taxonomy" id="454153"/>
    <lineage>
        <taxon>Bacteria</taxon>
        <taxon>Pseudomonadati</taxon>
        <taxon>Verrucomicrobiota</taxon>
        <taxon>Verrucomicrobiia</taxon>
        <taxon>Verrucomicrobiales</taxon>
        <taxon>Verrucomicrobiaceae</taxon>
        <taxon>Luteolibacter</taxon>
    </lineage>
</organism>
<feature type="signal peptide" evidence="1">
    <location>
        <begin position="1"/>
        <end position="23"/>
    </location>
</feature>
<accession>A0A934SB63</accession>
<keyword evidence="3" id="KW-1185">Reference proteome</keyword>
<reference evidence="2" key="1">
    <citation type="submission" date="2021-01" db="EMBL/GenBank/DDBJ databases">
        <title>Modified the classification status of verrucomicrobia.</title>
        <authorList>
            <person name="Feng X."/>
        </authorList>
    </citation>
    <scope>NUCLEOTIDE SEQUENCE</scope>
    <source>
        <strain evidence="2">KCTC 22041</strain>
    </source>
</reference>
<keyword evidence="1" id="KW-0732">Signal</keyword>
<evidence type="ECO:0000313" key="2">
    <source>
        <dbReference type="EMBL" id="MBK1882684.1"/>
    </source>
</evidence>
<dbReference type="RefSeq" id="WP_200270057.1">
    <property type="nucleotide sequence ID" value="NZ_JAENIJ010000013.1"/>
</dbReference>
<dbReference type="AlphaFoldDB" id="A0A934SB63"/>
<protein>
    <submittedName>
        <fullName evidence="2">Uncharacterized protein</fullName>
    </submittedName>
</protein>
<dbReference type="Proteomes" id="UP000603141">
    <property type="component" value="Unassembled WGS sequence"/>
</dbReference>
<dbReference type="EMBL" id="JAENIJ010000013">
    <property type="protein sequence ID" value="MBK1882684.1"/>
    <property type="molecule type" value="Genomic_DNA"/>
</dbReference>
<name>A0A934SB63_9BACT</name>
<evidence type="ECO:0000313" key="3">
    <source>
        <dbReference type="Proteomes" id="UP000603141"/>
    </source>
</evidence>
<evidence type="ECO:0000256" key="1">
    <source>
        <dbReference type="SAM" id="SignalP"/>
    </source>
</evidence>
<sequence length="244" mass="26557">MQSFKTILLGLFSLVLLQASATADTGARVYCWAPGMSSTQLLDSYGMGTGHWLGNYDDYIIYGIAGSLTLGDQMSNAAPDASDPEKRFRSGKAEWGNMGGLITSYSAVRLRVDTESRGFYPELLELHGDRAGVTTGPVRLYGDTWHMQRAQYNQISVSIGFHLAAEYQNNEPYVNRNPNGFFYVVAERQITSTAPTGALTIANPRIYKGTTAVVGYEINRGSVGETPPFTGYSTSDEAVTVMAE</sequence>
<feature type="chain" id="PRO_5037612711" evidence="1">
    <location>
        <begin position="24"/>
        <end position="244"/>
    </location>
</feature>